<evidence type="ECO:0000256" key="6">
    <source>
        <dbReference type="ARBA" id="ARBA00022741"/>
    </source>
</evidence>
<evidence type="ECO:0000256" key="9">
    <source>
        <dbReference type="ARBA" id="ARBA00022989"/>
    </source>
</evidence>
<accession>A0A820B1S2</accession>
<dbReference type="PANTHER" id="PTHR23255:SF71">
    <property type="entry name" value="RECEPTOR PROTEIN SERINE_THREONINE KINASE"/>
    <property type="match status" value="1"/>
</dbReference>
<comment type="subcellular location">
    <subcellularLocation>
        <location evidence="1">Membrane</location>
        <topology evidence="1">Single-pass membrane protein</topology>
    </subcellularLocation>
</comment>
<reference evidence="13" key="1">
    <citation type="submission" date="2021-02" db="EMBL/GenBank/DDBJ databases">
        <authorList>
            <person name="Nowell W R."/>
        </authorList>
    </citation>
    <scope>NUCLEOTIDE SEQUENCE</scope>
</reference>
<name>A0A820B1S2_9BILA</name>
<evidence type="ECO:0000259" key="12">
    <source>
        <dbReference type="Pfam" id="PF01064"/>
    </source>
</evidence>
<dbReference type="AlphaFoldDB" id="A0A820B1S2"/>
<evidence type="ECO:0000256" key="5">
    <source>
        <dbReference type="ARBA" id="ARBA00022729"/>
    </source>
</evidence>
<evidence type="ECO:0000256" key="3">
    <source>
        <dbReference type="ARBA" id="ARBA00022679"/>
    </source>
</evidence>
<keyword evidence="3" id="KW-0808">Transferase</keyword>
<dbReference type="EMBL" id="CAJOAX010021443">
    <property type="protein sequence ID" value="CAF4201344.1"/>
    <property type="molecule type" value="Genomic_DNA"/>
</dbReference>
<gene>
    <name evidence="13" type="ORF">OTI717_LOCUS38585</name>
</gene>
<evidence type="ECO:0000256" key="1">
    <source>
        <dbReference type="ARBA" id="ARBA00004167"/>
    </source>
</evidence>
<organism evidence="13 14">
    <name type="scientific">Rotaria sordida</name>
    <dbReference type="NCBI Taxonomy" id="392033"/>
    <lineage>
        <taxon>Eukaryota</taxon>
        <taxon>Metazoa</taxon>
        <taxon>Spiralia</taxon>
        <taxon>Gnathifera</taxon>
        <taxon>Rotifera</taxon>
        <taxon>Eurotatoria</taxon>
        <taxon>Bdelloidea</taxon>
        <taxon>Philodinida</taxon>
        <taxon>Philodinidae</taxon>
        <taxon>Rotaria</taxon>
    </lineage>
</organism>
<dbReference type="GO" id="GO:0071363">
    <property type="term" value="P:cellular response to growth factor stimulus"/>
    <property type="evidence" value="ECO:0007669"/>
    <property type="project" value="TreeGrafter"/>
</dbReference>
<proteinExistence type="predicted"/>
<evidence type="ECO:0000256" key="7">
    <source>
        <dbReference type="ARBA" id="ARBA00022777"/>
    </source>
</evidence>
<keyword evidence="9" id="KW-1133">Transmembrane helix</keyword>
<comment type="caution">
    <text evidence="13">The sequence shown here is derived from an EMBL/GenBank/DDBJ whole genome shotgun (WGS) entry which is preliminary data.</text>
</comment>
<dbReference type="GO" id="GO:0005886">
    <property type="term" value="C:plasma membrane"/>
    <property type="evidence" value="ECO:0007669"/>
    <property type="project" value="TreeGrafter"/>
</dbReference>
<feature type="non-terminal residue" evidence="13">
    <location>
        <position position="1"/>
    </location>
</feature>
<dbReference type="InterPro" id="IPR000472">
    <property type="entry name" value="Activin_recp"/>
</dbReference>
<keyword evidence="8" id="KW-0067">ATP-binding</keyword>
<keyword evidence="6" id="KW-0547">Nucleotide-binding</keyword>
<keyword evidence="10" id="KW-0472">Membrane</keyword>
<evidence type="ECO:0000256" key="11">
    <source>
        <dbReference type="ARBA" id="ARBA00023170"/>
    </source>
</evidence>
<evidence type="ECO:0000256" key="8">
    <source>
        <dbReference type="ARBA" id="ARBA00022840"/>
    </source>
</evidence>
<dbReference type="Proteomes" id="UP000663823">
    <property type="component" value="Unassembled WGS sequence"/>
</dbReference>
<dbReference type="InterPro" id="IPR000333">
    <property type="entry name" value="TGFB_receptor"/>
</dbReference>
<keyword evidence="4" id="KW-0812">Transmembrane</keyword>
<evidence type="ECO:0000256" key="2">
    <source>
        <dbReference type="ARBA" id="ARBA00022527"/>
    </source>
</evidence>
<evidence type="ECO:0000313" key="13">
    <source>
        <dbReference type="EMBL" id="CAF4201344.1"/>
    </source>
</evidence>
<dbReference type="GO" id="GO:0005524">
    <property type="term" value="F:ATP binding"/>
    <property type="evidence" value="ECO:0007669"/>
    <property type="project" value="UniProtKB-KW"/>
</dbReference>
<evidence type="ECO:0000256" key="4">
    <source>
        <dbReference type="ARBA" id="ARBA00022692"/>
    </source>
</evidence>
<feature type="domain" description="Activin types I and II receptor" evidence="12">
    <location>
        <begin position="9"/>
        <end position="76"/>
    </location>
</feature>
<keyword evidence="11" id="KW-0675">Receptor</keyword>
<keyword evidence="7" id="KW-0418">Kinase</keyword>
<keyword evidence="2" id="KW-0723">Serine/threonine-protein kinase</keyword>
<dbReference type="Pfam" id="PF01064">
    <property type="entry name" value="Activin_recp"/>
    <property type="match status" value="1"/>
</dbReference>
<dbReference type="GO" id="GO:0043235">
    <property type="term" value="C:receptor complex"/>
    <property type="evidence" value="ECO:0007669"/>
    <property type="project" value="TreeGrafter"/>
</dbReference>
<dbReference type="Gene3D" id="3.30.200.20">
    <property type="entry name" value="Phosphorylase Kinase, domain 1"/>
    <property type="match status" value="1"/>
</dbReference>
<evidence type="ECO:0000256" key="10">
    <source>
        <dbReference type="ARBA" id="ARBA00023136"/>
    </source>
</evidence>
<sequence length="164" mass="18990">MTTTIVINEQCDSNSPTYQLTHQHHTCYASWTLQSNDNSISFTAGCTYNDYFFVRLMCGTNQTNRYIVCCSQRDYCTLTTRQPSEQNSDGRIRSDQSLTALLDEFSTTLPLLMQRTLARHITLEKVIDAGRYGSVHLGKWRANHVTIKIFFWQMMNVHDFETLI</sequence>
<dbReference type="GO" id="GO:0004675">
    <property type="term" value="F:transmembrane receptor protein serine/threonine kinase activity"/>
    <property type="evidence" value="ECO:0007669"/>
    <property type="project" value="InterPro"/>
</dbReference>
<keyword evidence="5" id="KW-0732">Signal</keyword>
<dbReference type="PANTHER" id="PTHR23255">
    <property type="entry name" value="TRANSFORMING GROWTH FACTOR-BETA RECEPTOR TYPE I AND II"/>
    <property type="match status" value="1"/>
</dbReference>
<evidence type="ECO:0000313" key="14">
    <source>
        <dbReference type="Proteomes" id="UP000663823"/>
    </source>
</evidence>
<protein>
    <recommendedName>
        <fullName evidence="12">Activin types I and II receptor domain-containing protein</fullName>
    </recommendedName>
</protein>